<gene>
    <name evidence="4" type="ORF">FCC1311_005712</name>
</gene>
<comment type="subcellular location">
    <subcellularLocation>
        <location evidence="1">Cytoplasm</location>
    </subcellularLocation>
</comment>
<dbReference type="Pfam" id="PF00400">
    <property type="entry name" value="WD40"/>
    <property type="match status" value="1"/>
</dbReference>
<organism evidence="4 5">
    <name type="scientific">Hondaea fermentalgiana</name>
    <dbReference type="NCBI Taxonomy" id="2315210"/>
    <lineage>
        <taxon>Eukaryota</taxon>
        <taxon>Sar</taxon>
        <taxon>Stramenopiles</taxon>
        <taxon>Bigyra</taxon>
        <taxon>Labyrinthulomycetes</taxon>
        <taxon>Thraustochytrida</taxon>
        <taxon>Thraustochytriidae</taxon>
        <taxon>Hondaea</taxon>
    </lineage>
</organism>
<dbReference type="AlphaFoldDB" id="A0A2R5G7B9"/>
<sequence length="357" mass="37939">MLERAGPALDGWRGKRAVEGAAFSGDGAHLVSVSSKLQGNVWDGQLRLFEVADEKANVTLKTGCATALMTSLSDVQWVTEAKTVATAADDGNVYVYSIDDVGGLKEFCLQRTLADHEDIVTSLAVSRETRVLTSGSYDGSVKRWDVARPEAPIVSLTPEDWSGAWKPPIVWDVSDCGGKETHLLASAHQDGRVQLWDARAQQQPIESFSAPSPRTGACLSLSSSVFETSYLAAGFESGLVGILDLRAGFVDNGGDTRHGGAVHRVETFVTPENGKTCLVSASDDGMVLAALTATDGDSSSVASASASVPDERSHGDYARALAIRPRGDRTNQHVVSGGWDGLLQPYMWVESDKVVTI</sequence>
<dbReference type="InterPro" id="IPR015943">
    <property type="entry name" value="WD40/YVTN_repeat-like_dom_sf"/>
</dbReference>
<dbReference type="InParanoid" id="A0A2R5G7B9"/>
<dbReference type="SUPFAM" id="SSF50978">
    <property type="entry name" value="WD40 repeat-like"/>
    <property type="match status" value="1"/>
</dbReference>
<evidence type="ECO:0000256" key="1">
    <source>
        <dbReference type="ARBA" id="ARBA00004496"/>
    </source>
</evidence>
<proteinExistence type="predicted"/>
<dbReference type="GO" id="GO:0034709">
    <property type="term" value="C:methylosome"/>
    <property type="evidence" value="ECO:0007669"/>
    <property type="project" value="TreeGrafter"/>
</dbReference>
<dbReference type="InterPro" id="IPR001680">
    <property type="entry name" value="WD40_rpt"/>
</dbReference>
<dbReference type="SMART" id="SM00320">
    <property type="entry name" value="WD40"/>
    <property type="match status" value="5"/>
</dbReference>
<keyword evidence="5" id="KW-1185">Reference proteome</keyword>
<dbReference type="InterPro" id="IPR036322">
    <property type="entry name" value="WD40_repeat_dom_sf"/>
</dbReference>
<dbReference type="InterPro" id="IPR052139">
    <property type="entry name" value="Methylosome_Comp_WDR77"/>
</dbReference>
<keyword evidence="3" id="KW-0853">WD repeat</keyword>
<name>A0A2R5G7B9_9STRA</name>
<dbReference type="PROSITE" id="PS50294">
    <property type="entry name" value="WD_REPEATS_REGION"/>
    <property type="match status" value="1"/>
</dbReference>
<dbReference type="Proteomes" id="UP000241890">
    <property type="component" value="Unassembled WGS sequence"/>
</dbReference>
<dbReference type="PANTHER" id="PTHR46853">
    <property type="entry name" value="METHYLOSOME PROTEIN 50"/>
    <property type="match status" value="1"/>
</dbReference>
<evidence type="ECO:0000313" key="4">
    <source>
        <dbReference type="EMBL" id="GBG24353.1"/>
    </source>
</evidence>
<dbReference type="Gene3D" id="2.130.10.10">
    <property type="entry name" value="YVTN repeat-like/Quinoprotein amine dehydrogenase"/>
    <property type="match status" value="1"/>
</dbReference>
<accession>A0A2R5G7B9</accession>
<reference evidence="4 5" key="1">
    <citation type="submission" date="2017-12" db="EMBL/GenBank/DDBJ databases">
        <title>Sequencing, de novo assembly and annotation of complete genome of a new Thraustochytrid species, strain FCC1311.</title>
        <authorList>
            <person name="Sedici K."/>
            <person name="Godart F."/>
            <person name="Aiese Cigliano R."/>
            <person name="Sanseverino W."/>
            <person name="Barakat M."/>
            <person name="Ortet P."/>
            <person name="Marechal E."/>
            <person name="Cagnac O."/>
            <person name="Amato A."/>
        </authorList>
    </citation>
    <scope>NUCLEOTIDE SEQUENCE [LARGE SCALE GENOMIC DNA]</scope>
</reference>
<evidence type="ECO:0000313" key="5">
    <source>
        <dbReference type="Proteomes" id="UP000241890"/>
    </source>
</evidence>
<protein>
    <submittedName>
        <fullName evidence="4">WD repeat-containing protein 38</fullName>
    </submittedName>
</protein>
<dbReference type="OrthoDB" id="10260946at2759"/>
<comment type="caution">
    <text evidence="4">The sequence shown here is derived from an EMBL/GenBank/DDBJ whole genome shotgun (WGS) entry which is preliminary data.</text>
</comment>
<dbReference type="EMBL" id="BEYU01000005">
    <property type="protein sequence ID" value="GBG24353.1"/>
    <property type="molecule type" value="Genomic_DNA"/>
</dbReference>
<dbReference type="PANTHER" id="PTHR46853:SF1">
    <property type="entry name" value="METHYLOSOME PROTEIN 50"/>
    <property type="match status" value="1"/>
</dbReference>
<keyword evidence="2" id="KW-0963">Cytoplasm</keyword>
<feature type="repeat" description="WD" evidence="3">
    <location>
        <begin position="113"/>
        <end position="146"/>
    </location>
</feature>
<dbReference type="PROSITE" id="PS50082">
    <property type="entry name" value="WD_REPEATS_2"/>
    <property type="match status" value="1"/>
</dbReference>
<evidence type="ECO:0000256" key="3">
    <source>
        <dbReference type="PROSITE-ProRule" id="PRU00221"/>
    </source>
</evidence>
<evidence type="ECO:0000256" key="2">
    <source>
        <dbReference type="ARBA" id="ARBA00022490"/>
    </source>
</evidence>